<evidence type="ECO:0000259" key="1">
    <source>
        <dbReference type="Pfam" id="PF09651"/>
    </source>
</evidence>
<dbReference type="Proteomes" id="UP000554766">
    <property type="component" value="Unassembled WGS sequence"/>
</dbReference>
<dbReference type="OMA" id="CPRPWEV"/>
<dbReference type="Pfam" id="PF09651">
    <property type="entry name" value="Cas_APE2256"/>
    <property type="match status" value="1"/>
</dbReference>
<organism evidence="2 3">
    <name type="scientific">Pyrobaculum arsenaticum</name>
    <dbReference type="NCBI Taxonomy" id="121277"/>
    <lineage>
        <taxon>Archaea</taxon>
        <taxon>Thermoproteota</taxon>
        <taxon>Thermoprotei</taxon>
        <taxon>Thermoproteales</taxon>
        <taxon>Thermoproteaceae</taxon>
        <taxon>Pyrobaculum</taxon>
    </lineage>
</organism>
<dbReference type="AlphaFoldDB" id="A0A7L4P4R8"/>
<dbReference type="InterPro" id="IPR013442">
    <property type="entry name" value="SSO1393-like"/>
</dbReference>
<protein>
    <submittedName>
        <fullName evidence="2">CRISPR-associated protein</fullName>
    </submittedName>
</protein>
<name>A0A7L4P4R8_9CREN</name>
<accession>A0A7L4P4R8</accession>
<dbReference type="Gene3D" id="3.40.50.10770">
    <property type="entry name" value="Hypothetical protein VC1899 like domain (Restriction endonuclease-like)"/>
    <property type="match status" value="1"/>
</dbReference>
<dbReference type="RefSeq" id="WP_011900595.1">
    <property type="nucleotide sequence ID" value="NZ_JAAVJF010000001.1"/>
</dbReference>
<evidence type="ECO:0000313" key="3">
    <source>
        <dbReference type="Proteomes" id="UP000554766"/>
    </source>
</evidence>
<sequence length="179" mass="18550">MTYLLSAVGLSALKALGVSREEAARLAGSKLAGFAERCPGPGRIAELHVALAVSRLAGGPVELELIATDTPEALLAARLVLLCAEATGAARPLGFVAVKRFAPGSYDAAAQLLRAALERLGRARGERFVSITTGFNLVAVYLALAGWMAGARVVYVDEGGGVHEVPRVRGAPGDVEIFK</sequence>
<gene>
    <name evidence="2" type="ORF">HC235_00010</name>
</gene>
<keyword evidence="3" id="KW-1185">Reference proteome</keyword>
<evidence type="ECO:0000313" key="2">
    <source>
        <dbReference type="EMBL" id="NYR14379.1"/>
    </source>
</evidence>
<reference evidence="2 3" key="1">
    <citation type="journal article" date="2020" name="Nat. Commun.">
        <title>The structures of two archaeal type IV pili illuminate evolutionary relationships.</title>
        <authorList>
            <person name="Wang F."/>
            <person name="Baquero D.P."/>
            <person name="Su Z."/>
            <person name="Beltran L.C."/>
            <person name="Prangishvili D."/>
            <person name="Krupovic M."/>
            <person name="Egelman E.H."/>
        </authorList>
    </citation>
    <scope>NUCLEOTIDE SEQUENCE [LARGE SCALE GENOMIC DNA]</scope>
    <source>
        <strain evidence="2 3">2GA</strain>
    </source>
</reference>
<comment type="caution">
    <text evidence="2">The sequence shown here is derived from an EMBL/GenBank/DDBJ whole genome shotgun (WGS) entry which is preliminary data.</text>
</comment>
<proteinExistence type="predicted"/>
<dbReference type="EMBL" id="JAAVJF010000001">
    <property type="protein sequence ID" value="NYR14379.1"/>
    <property type="molecule type" value="Genomic_DNA"/>
</dbReference>
<dbReference type="GeneID" id="5055502"/>
<feature type="domain" description="CRISPR system ring nuclease SSO1393-like" evidence="1">
    <location>
        <begin position="60"/>
        <end position="159"/>
    </location>
</feature>